<dbReference type="Proteomes" id="UP000029868">
    <property type="component" value="Unassembled WGS sequence"/>
</dbReference>
<dbReference type="AlphaFoldDB" id="A0A099KND3"/>
<sequence length="162" mass="18247">MSVLRSPQFGAILFRASELISSQGSEVFQRLGISLPASRISIVLAIQAKGALSSTELSEHIGLSRQLIESRLKPSIKEGFFISLIDNNDSRRRIYDIAESAKTEADRIVAIMIDFEQVYSKLWQEVGIDLEDALKLMEAALGMQSLTERLFKEFPKYHQEVK</sequence>
<comment type="caution">
    <text evidence="1">The sequence shown here is derived from an EMBL/GenBank/DDBJ whole genome shotgun (WGS) entry which is preliminary data.</text>
</comment>
<proteinExistence type="predicted"/>
<dbReference type="RefSeq" id="WP_033082611.1">
    <property type="nucleotide sequence ID" value="NZ_JQEC01000034.1"/>
</dbReference>
<evidence type="ECO:0000313" key="1">
    <source>
        <dbReference type="EMBL" id="KGJ92279.1"/>
    </source>
</evidence>
<dbReference type="EMBL" id="JQEC01000034">
    <property type="protein sequence ID" value="KGJ92279.1"/>
    <property type="molecule type" value="Genomic_DNA"/>
</dbReference>
<dbReference type="OrthoDB" id="6402402at2"/>
<protein>
    <recommendedName>
        <fullName evidence="3">HTH marR-type domain-containing protein</fullName>
    </recommendedName>
</protein>
<dbReference type="InterPro" id="IPR036388">
    <property type="entry name" value="WH-like_DNA-bd_sf"/>
</dbReference>
<dbReference type="Gene3D" id="1.10.10.10">
    <property type="entry name" value="Winged helix-like DNA-binding domain superfamily/Winged helix DNA-binding domain"/>
    <property type="match status" value="1"/>
</dbReference>
<reference evidence="1 2" key="1">
    <citation type="submission" date="2014-08" db="EMBL/GenBank/DDBJ databases">
        <title>Genomic and Phenotypic Diversity of Colwellia psychrerythraea strains from Disparate Marine Basins.</title>
        <authorList>
            <person name="Techtmann S.M."/>
            <person name="Stelling S.C."/>
            <person name="Utturkar S.M."/>
            <person name="Alshibli N."/>
            <person name="Harris A."/>
            <person name="Brown S.D."/>
            <person name="Hazen T.C."/>
        </authorList>
    </citation>
    <scope>NUCLEOTIDE SEQUENCE [LARGE SCALE GENOMIC DNA]</scope>
    <source>
        <strain evidence="1 2">GAB14E</strain>
    </source>
</reference>
<name>A0A099KND3_COLPS</name>
<organism evidence="1 2">
    <name type="scientific">Colwellia psychrerythraea</name>
    <name type="common">Vibrio psychroerythus</name>
    <dbReference type="NCBI Taxonomy" id="28229"/>
    <lineage>
        <taxon>Bacteria</taxon>
        <taxon>Pseudomonadati</taxon>
        <taxon>Pseudomonadota</taxon>
        <taxon>Gammaproteobacteria</taxon>
        <taxon>Alteromonadales</taxon>
        <taxon>Colwelliaceae</taxon>
        <taxon>Colwellia</taxon>
    </lineage>
</organism>
<gene>
    <name evidence="1" type="ORF">GAB14E_2867</name>
</gene>
<evidence type="ECO:0008006" key="3">
    <source>
        <dbReference type="Google" id="ProtNLM"/>
    </source>
</evidence>
<accession>A0A099KND3</accession>
<dbReference type="InterPro" id="IPR036390">
    <property type="entry name" value="WH_DNA-bd_sf"/>
</dbReference>
<dbReference type="PATRIC" id="fig|28229.3.peg.2587"/>
<evidence type="ECO:0000313" key="2">
    <source>
        <dbReference type="Proteomes" id="UP000029868"/>
    </source>
</evidence>
<dbReference type="SUPFAM" id="SSF46785">
    <property type="entry name" value="Winged helix' DNA-binding domain"/>
    <property type="match status" value="1"/>
</dbReference>